<dbReference type="Gene3D" id="3.90.1010.10">
    <property type="match status" value="1"/>
</dbReference>
<name>A0A249SN06_9MOLU</name>
<gene>
    <name evidence="2" type="ORF">CK556_01385</name>
</gene>
<dbReference type="CDD" id="cd06664">
    <property type="entry name" value="IscU_like"/>
    <property type="match status" value="1"/>
</dbReference>
<dbReference type="Proteomes" id="UP000232229">
    <property type="component" value="Chromosome"/>
</dbReference>
<dbReference type="GO" id="GO:0016226">
    <property type="term" value="P:iron-sulfur cluster assembly"/>
    <property type="evidence" value="ECO:0007669"/>
    <property type="project" value="InterPro"/>
</dbReference>
<evidence type="ECO:0000313" key="2">
    <source>
        <dbReference type="EMBL" id="ASZ09008.1"/>
    </source>
</evidence>
<keyword evidence="3" id="KW-1185">Reference proteome</keyword>
<evidence type="ECO:0000259" key="1">
    <source>
        <dbReference type="Pfam" id="PF01592"/>
    </source>
</evidence>
<dbReference type="KEGG" id="mchc:CK556_01385"/>
<dbReference type="RefSeq" id="WP_027875294.1">
    <property type="nucleotide sequence ID" value="NZ_CP023173.1"/>
</dbReference>
<dbReference type="Pfam" id="PF01592">
    <property type="entry name" value="NifU_N"/>
    <property type="match status" value="1"/>
</dbReference>
<reference evidence="2 3" key="1">
    <citation type="submission" date="2017-08" db="EMBL/GenBank/DDBJ databases">
        <title>Complete Genome Sequence of Mesoplasma chauliocola.</title>
        <authorList>
            <person name="Knight T.F.Jr."/>
            <person name="Citino T."/>
        </authorList>
    </citation>
    <scope>NUCLEOTIDE SEQUENCE [LARGE SCALE GENOMIC DNA]</scope>
    <source>
        <strain evidence="2 3">CHPA-2</strain>
    </source>
</reference>
<evidence type="ECO:0000313" key="3">
    <source>
        <dbReference type="Proteomes" id="UP000232229"/>
    </source>
</evidence>
<dbReference type="AlphaFoldDB" id="A0A249SN06"/>
<dbReference type="SUPFAM" id="SSF82649">
    <property type="entry name" value="SufE/NifU"/>
    <property type="match status" value="1"/>
</dbReference>
<dbReference type="GO" id="GO:0005506">
    <property type="term" value="F:iron ion binding"/>
    <property type="evidence" value="ECO:0007669"/>
    <property type="project" value="InterPro"/>
</dbReference>
<protein>
    <submittedName>
        <fullName evidence="2">Iron-sulfur cluster assembly scaffold protein</fullName>
    </submittedName>
</protein>
<feature type="domain" description="NIF system FeS cluster assembly NifU N-terminal" evidence="1">
    <location>
        <begin position="13"/>
        <end position="95"/>
    </location>
</feature>
<accession>A0A249SN06</accession>
<dbReference type="EMBL" id="CP023173">
    <property type="protein sequence ID" value="ASZ09008.1"/>
    <property type="molecule type" value="Genomic_DNA"/>
</dbReference>
<dbReference type="STRING" id="1336232.GCA_000518825_00153"/>
<dbReference type="InterPro" id="IPR002871">
    <property type="entry name" value="NIF_FeS_clus_asmbl_NifU_N"/>
</dbReference>
<organism evidence="2 3">
    <name type="scientific">Mesoplasma chauliocola</name>
    <dbReference type="NCBI Taxonomy" id="216427"/>
    <lineage>
        <taxon>Bacteria</taxon>
        <taxon>Bacillati</taxon>
        <taxon>Mycoplasmatota</taxon>
        <taxon>Mollicutes</taxon>
        <taxon>Entomoplasmatales</taxon>
        <taxon>Entomoplasmataceae</taxon>
        <taxon>Mesoplasma</taxon>
    </lineage>
</organism>
<sequence>MIDINDDILLRKILMQHFTDPNNKGLKNLKNSQIIDAKSQTCADEMQIEVQIENNIFKELNFEGTACAVATASADIFFNLIKKKSIKEVSKIINKYKYFLNTGVTDEIEILGELIVFKNINKQKNRILCANLAIDAINKIIE</sequence>
<dbReference type="GO" id="GO:0051536">
    <property type="term" value="F:iron-sulfur cluster binding"/>
    <property type="evidence" value="ECO:0007669"/>
    <property type="project" value="InterPro"/>
</dbReference>
<proteinExistence type="predicted"/>